<evidence type="ECO:0000313" key="1">
    <source>
        <dbReference type="EMBL" id="KAI3664889.1"/>
    </source>
</evidence>
<proteinExistence type="predicted"/>
<reference evidence="1 2" key="2">
    <citation type="journal article" date="2022" name="Mol. Ecol. Resour.">
        <title>The genomes of chicory, endive, great burdock and yacon provide insights into Asteraceae paleo-polyploidization history and plant inulin production.</title>
        <authorList>
            <person name="Fan W."/>
            <person name="Wang S."/>
            <person name="Wang H."/>
            <person name="Wang A."/>
            <person name="Jiang F."/>
            <person name="Liu H."/>
            <person name="Zhao H."/>
            <person name="Xu D."/>
            <person name="Zhang Y."/>
        </authorList>
    </citation>
    <scope>NUCLEOTIDE SEQUENCE [LARGE SCALE GENOMIC DNA]</scope>
    <source>
        <strain evidence="2">cv. Niubang</strain>
    </source>
</reference>
<accession>A0ACB8XCQ8</accession>
<dbReference type="Proteomes" id="UP001055879">
    <property type="component" value="Linkage Group LG18"/>
</dbReference>
<reference evidence="2" key="1">
    <citation type="journal article" date="2022" name="Mol. Ecol. Resour.">
        <title>The genomes of chicory, endive, great burdock and yacon provide insights into Asteraceae palaeo-polyploidization history and plant inulin production.</title>
        <authorList>
            <person name="Fan W."/>
            <person name="Wang S."/>
            <person name="Wang H."/>
            <person name="Wang A."/>
            <person name="Jiang F."/>
            <person name="Liu H."/>
            <person name="Zhao H."/>
            <person name="Xu D."/>
            <person name="Zhang Y."/>
        </authorList>
    </citation>
    <scope>NUCLEOTIDE SEQUENCE [LARGE SCALE GENOMIC DNA]</scope>
    <source>
        <strain evidence="2">cv. Niubang</strain>
    </source>
</reference>
<gene>
    <name evidence="1" type="ORF">L6452_43500</name>
</gene>
<organism evidence="1 2">
    <name type="scientific">Arctium lappa</name>
    <name type="common">Greater burdock</name>
    <name type="synonym">Lappa major</name>
    <dbReference type="NCBI Taxonomy" id="4217"/>
    <lineage>
        <taxon>Eukaryota</taxon>
        <taxon>Viridiplantae</taxon>
        <taxon>Streptophyta</taxon>
        <taxon>Embryophyta</taxon>
        <taxon>Tracheophyta</taxon>
        <taxon>Spermatophyta</taxon>
        <taxon>Magnoliopsida</taxon>
        <taxon>eudicotyledons</taxon>
        <taxon>Gunneridae</taxon>
        <taxon>Pentapetalae</taxon>
        <taxon>asterids</taxon>
        <taxon>campanulids</taxon>
        <taxon>Asterales</taxon>
        <taxon>Asteraceae</taxon>
        <taxon>Carduoideae</taxon>
        <taxon>Cardueae</taxon>
        <taxon>Arctiinae</taxon>
        <taxon>Arctium</taxon>
    </lineage>
</organism>
<sequence>MLTPLCELALPALSCLSVWSSLGVSEHRGLHPFALIHPKFLTLMREFLNKSSSYQGRTLWPFLLCARSRFADLSRGKEKKVRKNSVVVPRGTTMEVMKKKKVVVALSVSGKEVELVPMDKAVEAEA</sequence>
<name>A0ACB8XCQ8_ARCLA</name>
<evidence type="ECO:0000313" key="2">
    <source>
        <dbReference type="Proteomes" id="UP001055879"/>
    </source>
</evidence>
<comment type="caution">
    <text evidence="1">The sequence shown here is derived from an EMBL/GenBank/DDBJ whole genome shotgun (WGS) entry which is preliminary data.</text>
</comment>
<keyword evidence="2" id="KW-1185">Reference proteome</keyword>
<dbReference type="EMBL" id="CM042064">
    <property type="protein sequence ID" value="KAI3664889.1"/>
    <property type="molecule type" value="Genomic_DNA"/>
</dbReference>
<protein>
    <submittedName>
        <fullName evidence="1">Uncharacterized protein</fullName>
    </submittedName>
</protein>